<sequence>MSYTCYRRIRLLETIARRWEIIDPIDPTFGADKQVTVALEPLAEHIRRQVAYEFDLSTKLQKLEKGPHLEGK</sequence>
<accession>A0A2G5UWI4</accession>
<name>A0A2G5UWI4_9PELO</name>
<proteinExistence type="predicted"/>
<organism evidence="1 2">
    <name type="scientific">Caenorhabditis nigoni</name>
    <dbReference type="NCBI Taxonomy" id="1611254"/>
    <lineage>
        <taxon>Eukaryota</taxon>
        <taxon>Metazoa</taxon>
        <taxon>Ecdysozoa</taxon>
        <taxon>Nematoda</taxon>
        <taxon>Chromadorea</taxon>
        <taxon>Rhabditida</taxon>
        <taxon>Rhabditina</taxon>
        <taxon>Rhabditomorpha</taxon>
        <taxon>Rhabditoidea</taxon>
        <taxon>Rhabditidae</taxon>
        <taxon>Peloderinae</taxon>
        <taxon>Caenorhabditis</taxon>
    </lineage>
</organism>
<protein>
    <submittedName>
        <fullName evidence="1">Uncharacterized protein</fullName>
    </submittedName>
</protein>
<dbReference type="AlphaFoldDB" id="A0A2G5UWI4"/>
<keyword evidence="2" id="KW-1185">Reference proteome</keyword>
<gene>
    <name evidence="1" type="primary">Cnig_chr_II.g4449</name>
    <name evidence="1" type="ORF">B9Z55_004449</name>
</gene>
<reference evidence="2" key="1">
    <citation type="submission" date="2017-10" db="EMBL/GenBank/DDBJ databases">
        <title>Rapid genome shrinkage in a self-fertile nematode reveals novel sperm competition proteins.</title>
        <authorList>
            <person name="Yin D."/>
            <person name="Schwarz E.M."/>
            <person name="Thomas C.G."/>
            <person name="Felde R.L."/>
            <person name="Korf I.F."/>
            <person name="Cutter A.D."/>
            <person name="Schartner C.M."/>
            <person name="Ralston E.J."/>
            <person name="Meyer B.J."/>
            <person name="Haag E.S."/>
        </authorList>
    </citation>
    <scope>NUCLEOTIDE SEQUENCE [LARGE SCALE GENOMIC DNA]</scope>
    <source>
        <strain evidence="2">JU1422</strain>
    </source>
</reference>
<dbReference type="Proteomes" id="UP000230233">
    <property type="component" value="Chromosome II"/>
</dbReference>
<comment type="caution">
    <text evidence="1">The sequence shown here is derived from an EMBL/GenBank/DDBJ whole genome shotgun (WGS) entry which is preliminary data.</text>
</comment>
<dbReference type="EMBL" id="PDUG01000002">
    <property type="protein sequence ID" value="PIC43884.1"/>
    <property type="molecule type" value="Genomic_DNA"/>
</dbReference>
<evidence type="ECO:0000313" key="2">
    <source>
        <dbReference type="Proteomes" id="UP000230233"/>
    </source>
</evidence>
<evidence type="ECO:0000313" key="1">
    <source>
        <dbReference type="EMBL" id="PIC43884.1"/>
    </source>
</evidence>